<reference evidence="2" key="1">
    <citation type="journal article" date="2023" name="Access Microbiol">
        <title>De-novo genome assembly for Akanthomyces muscarius, a biocontrol agent of insect agricultural pests.</title>
        <authorList>
            <person name="Erdos Z."/>
            <person name="Studholme D.J."/>
            <person name="Raymond B."/>
            <person name="Sharma M."/>
        </authorList>
    </citation>
    <scope>NUCLEOTIDE SEQUENCE</scope>
    <source>
        <strain evidence="2">Ve6</strain>
    </source>
</reference>
<dbReference type="Proteomes" id="UP001144673">
    <property type="component" value="Chromosome 5"/>
</dbReference>
<dbReference type="GeneID" id="80896701"/>
<comment type="caution">
    <text evidence="2">The sequence shown here is derived from an EMBL/GenBank/DDBJ whole genome shotgun (WGS) entry which is preliminary data.</text>
</comment>
<feature type="region of interest" description="Disordered" evidence="1">
    <location>
        <begin position="1"/>
        <end position="58"/>
    </location>
</feature>
<keyword evidence="3" id="KW-1185">Reference proteome</keyword>
<dbReference type="RefSeq" id="XP_056053689.1">
    <property type="nucleotide sequence ID" value="XM_056196553.1"/>
</dbReference>
<organism evidence="2 3">
    <name type="scientific">Akanthomyces muscarius</name>
    <name type="common">Entomopathogenic fungus</name>
    <name type="synonym">Lecanicillium muscarium</name>
    <dbReference type="NCBI Taxonomy" id="2231603"/>
    <lineage>
        <taxon>Eukaryota</taxon>
        <taxon>Fungi</taxon>
        <taxon>Dikarya</taxon>
        <taxon>Ascomycota</taxon>
        <taxon>Pezizomycotina</taxon>
        <taxon>Sordariomycetes</taxon>
        <taxon>Hypocreomycetidae</taxon>
        <taxon>Hypocreales</taxon>
        <taxon>Cordycipitaceae</taxon>
        <taxon>Akanthomyces</taxon>
    </lineage>
</organism>
<protein>
    <submittedName>
        <fullName evidence="2">Uncharacterized protein</fullName>
    </submittedName>
</protein>
<sequence length="134" mass="14239">MNAPTAARQLLRSGVPRLAPRVCASRQQTRQLSKKDDLGGPGGQEPPGQKPEGPEALKRRAPLYAGIGLIAVAAYAYLTQPKETEQFVGKAIHAGQKAKEAGKAELQNTKEEIVGGVQKLGGRNPDGQKGFRSE</sequence>
<dbReference type="EMBL" id="JAJHUN010000008">
    <property type="protein sequence ID" value="KAJ4153031.1"/>
    <property type="molecule type" value="Genomic_DNA"/>
</dbReference>
<accession>A0A9W8QC32</accession>
<name>A0A9W8QC32_AKAMU</name>
<dbReference type="AlphaFoldDB" id="A0A9W8QC32"/>
<evidence type="ECO:0000313" key="2">
    <source>
        <dbReference type="EMBL" id="KAJ4153031.1"/>
    </source>
</evidence>
<evidence type="ECO:0000313" key="3">
    <source>
        <dbReference type="Proteomes" id="UP001144673"/>
    </source>
</evidence>
<evidence type="ECO:0000256" key="1">
    <source>
        <dbReference type="SAM" id="MobiDB-lite"/>
    </source>
</evidence>
<proteinExistence type="predicted"/>
<dbReference type="KEGG" id="amus:LMH87_009542"/>
<gene>
    <name evidence="2" type="ORF">LMH87_009542</name>
</gene>